<dbReference type="AlphaFoldDB" id="A0A239K5J4"/>
<evidence type="ECO:0000313" key="2">
    <source>
        <dbReference type="Proteomes" id="UP000198318"/>
    </source>
</evidence>
<dbReference type="Proteomes" id="UP000198318">
    <property type="component" value="Unassembled WGS sequence"/>
</dbReference>
<protein>
    <submittedName>
        <fullName evidence="1">Uncharacterized protein</fullName>
    </submittedName>
</protein>
<accession>A0A239K5J4</accession>
<dbReference type="OrthoDB" id="4043438at2"/>
<keyword evidence="2" id="KW-1185">Reference proteome</keyword>
<sequence>MPGGAWLGGLGFPTGAGPGVPGLPEAGGVGAADPSGSVGANGVAPPCWLGWLGWLGWLFGAPGEAARVGVLRGDCSCGAVVGTFPPAARGSAGGVNARHITYDTGGAVAAVEDTGLDGFTPYTPAGEVSICSPEPAPYTTQVCRCDDTDGDGIGDADYVEVVEIDADGAMTTVGTYNADMSAPYEPVNPVECPVQGAPPVHGVRAGRVELADGSSWNAAGVPLLQSVTAAAHGGTGTITTADGTTTLFQGESVTWSVVRDDDAMLTGPLTIAAQTGTVTISYTQGVLL</sequence>
<evidence type="ECO:0000313" key="1">
    <source>
        <dbReference type="EMBL" id="SNT13647.1"/>
    </source>
</evidence>
<reference evidence="1 2" key="1">
    <citation type="submission" date="2017-06" db="EMBL/GenBank/DDBJ databases">
        <authorList>
            <person name="Kim H.J."/>
            <person name="Triplett B.A."/>
        </authorList>
    </citation>
    <scope>NUCLEOTIDE SEQUENCE [LARGE SCALE GENOMIC DNA]</scope>
    <source>
        <strain evidence="1 2">DSM 44715</strain>
    </source>
</reference>
<proteinExistence type="predicted"/>
<gene>
    <name evidence="1" type="ORF">SAMN05443665_101715</name>
</gene>
<name>A0A239K5J4_9ACTN</name>
<organism evidence="1 2">
    <name type="scientific">Actinomadura meyerae</name>
    <dbReference type="NCBI Taxonomy" id="240840"/>
    <lineage>
        <taxon>Bacteria</taxon>
        <taxon>Bacillati</taxon>
        <taxon>Actinomycetota</taxon>
        <taxon>Actinomycetes</taxon>
        <taxon>Streptosporangiales</taxon>
        <taxon>Thermomonosporaceae</taxon>
        <taxon>Actinomadura</taxon>
    </lineage>
</organism>
<dbReference type="RefSeq" id="WP_143228036.1">
    <property type="nucleotide sequence ID" value="NZ_FZOR01000017.1"/>
</dbReference>
<dbReference type="EMBL" id="FZOR01000017">
    <property type="protein sequence ID" value="SNT13647.1"/>
    <property type="molecule type" value="Genomic_DNA"/>
</dbReference>